<dbReference type="PANTHER" id="PTHR47425">
    <property type="entry name" value="FARB-RELATED"/>
    <property type="match status" value="1"/>
</dbReference>
<dbReference type="GO" id="GO:0008270">
    <property type="term" value="F:zinc ion binding"/>
    <property type="evidence" value="ECO:0007669"/>
    <property type="project" value="InterPro"/>
</dbReference>
<dbReference type="EMBL" id="SPNV01000252">
    <property type="protein sequence ID" value="KAF5857542.1"/>
    <property type="molecule type" value="Genomic_DNA"/>
</dbReference>
<dbReference type="InterPro" id="IPR007219">
    <property type="entry name" value="XnlR_reg_dom"/>
</dbReference>
<dbReference type="InterPro" id="IPR052761">
    <property type="entry name" value="Fungal_Detox/Toxin_TFs"/>
</dbReference>
<name>A0A8H5ZXH6_PETAA</name>
<reference evidence="6 7" key="1">
    <citation type="submission" date="2019-04" db="EMBL/GenBank/DDBJ databases">
        <title>Aspergillus burnettii sp. nov., novel species from soil in southeast Queensland.</title>
        <authorList>
            <person name="Gilchrist C.L.M."/>
            <person name="Pitt J.I."/>
            <person name="Lange L."/>
            <person name="Lacey H.J."/>
            <person name="Vuong D."/>
            <person name="Midgley D.J."/>
            <person name="Greenfield P."/>
            <person name="Bradbury M."/>
            <person name="Lacey E."/>
            <person name="Busk P.K."/>
            <person name="Pilgaard B."/>
            <person name="Chooi Y.H."/>
            <person name="Piggott A.M."/>
        </authorList>
    </citation>
    <scope>NUCLEOTIDE SEQUENCE [LARGE SCALE GENOMIC DNA]</scope>
    <source>
        <strain evidence="6 7">FRR 5400</strain>
    </source>
</reference>
<feature type="transmembrane region" description="Helical" evidence="4">
    <location>
        <begin position="64"/>
        <end position="85"/>
    </location>
</feature>
<dbReference type="Proteomes" id="UP000541154">
    <property type="component" value="Unassembled WGS sequence"/>
</dbReference>
<feature type="domain" description="Xylanolytic transcriptional activator regulatory" evidence="5">
    <location>
        <begin position="38"/>
        <end position="127"/>
    </location>
</feature>
<evidence type="ECO:0000259" key="5">
    <source>
        <dbReference type="Pfam" id="PF04082"/>
    </source>
</evidence>
<evidence type="ECO:0000256" key="4">
    <source>
        <dbReference type="SAM" id="Phobius"/>
    </source>
</evidence>
<dbReference type="GO" id="GO:0006351">
    <property type="term" value="P:DNA-templated transcription"/>
    <property type="evidence" value="ECO:0007669"/>
    <property type="project" value="InterPro"/>
</dbReference>
<evidence type="ECO:0000313" key="6">
    <source>
        <dbReference type="EMBL" id="KAF5857542.1"/>
    </source>
</evidence>
<dbReference type="Pfam" id="PF04082">
    <property type="entry name" value="Fungal_trans"/>
    <property type="match status" value="1"/>
</dbReference>
<evidence type="ECO:0000256" key="2">
    <source>
        <dbReference type="ARBA" id="ARBA00023163"/>
    </source>
</evidence>
<keyword evidence="4" id="KW-1133">Transmembrane helix</keyword>
<evidence type="ECO:0000256" key="3">
    <source>
        <dbReference type="ARBA" id="ARBA00023242"/>
    </source>
</evidence>
<keyword evidence="2" id="KW-0804">Transcription</keyword>
<evidence type="ECO:0000313" key="7">
    <source>
        <dbReference type="Proteomes" id="UP000541154"/>
    </source>
</evidence>
<organism evidence="6 7">
    <name type="scientific">Petromyces alliaceus</name>
    <name type="common">Aspergillus alliaceus</name>
    <dbReference type="NCBI Taxonomy" id="209559"/>
    <lineage>
        <taxon>Eukaryota</taxon>
        <taxon>Fungi</taxon>
        <taxon>Dikarya</taxon>
        <taxon>Ascomycota</taxon>
        <taxon>Pezizomycotina</taxon>
        <taxon>Eurotiomycetes</taxon>
        <taxon>Eurotiomycetidae</taxon>
        <taxon>Eurotiales</taxon>
        <taxon>Aspergillaceae</taxon>
        <taxon>Aspergillus</taxon>
        <taxon>Aspergillus subgen. Circumdati</taxon>
    </lineage>
</organism>
<keyword evidence="4" id="KW-0812">Transmembrane</keyword>
<dbReference type="PANTHER" id="PTHR47425:SF2">
    <property type="entry name" value="FARB-RELATED"/>
    <property type="match status" value="1"/>
</dbReference>
<dbReference type="AlphaFoldDB" id="A0A8H5ZXH6"/>
<gene>
    <name evidence="6" type="ORF">ETB97_005681</name>
</gene>
<keyword evidence="4" id="KW-0472">Membrane</keyword>
<keyword evidence="1" id="KW-0805">Transcription regulation</keyword>
<proteinExistence type="predicted"/>
<accession>A0A8H5ZXH6</accession>
<comment type="caution">
    <text evidence="6">The sequence shown here is derived from an EMBL/GenBank/DDBJ whole genome shotgun (WGS) entry which is preliminary data.</text>
</comment>
<dbReference type="GO" id="GO:0003677">
    <property type="term" value="F:DNA binding"/>
    <property type="evidence" value="ECO:0007669"/>
    <property type="project" value="InterPro"/>
</dbReference>
<keyword evidence="3" id="KW-0539">Nucleus</keyword>
<protein>
    <recommendedName>
        <fullName evidence="5">Xylanolytic transcriptional activator regulatory domain-containing protein</fullName>
    </recommendedName>
</protein>
<evidence type="ECO:0000256" key="1">
    <source>
        <dbReference type="ARBA" id="ARBA00023015"/>
    </source>
</evidence>
<sequence length="128" mass="14715">MQGGHQPVSGVVAGRDVGRNTKRCSSNSHAKRCPHRIHVHPYMPVLDLQEFFDSIRQTQNSKPVSLILLQAILFAGCVFVEMPLLERTGYQTRRDARKVFYVKVKYLYELDWELDSIPVIQALLLITY</sequence>
<dbReference type="CDD" id="cd12148">
    <property type="entry name" value="fungal_TF_MHR"/>
    <property type="match status" value="1"/>
</dbReference>
<keyword evidence="7" id="KW-1185">Reference proteome</keyword>